<dbReference type="InterPro" id="IPR000073">
    <property type="entry name" value="AB_hydrolase_1"/>
</dbReference>
<dbReference type="InterPro" id="IPR022485">
    <property type="entry name" value="SHCHC_synthase_MenH"/>
</dbReference>
<comment type="similarity">
    <text evidence="3">Belongs to the AB hydrolase superfamily. MenH family.</text>
</comment>
<gene>
    <name evidence="3 5" type="primary">menH</name>
    <name evidence="5" type="ORF">PRECH8_27780</name>
</gene>
<keyword evidence="6" id="KW-1185">Reference proteome</keyword>
<organism evidence="5 6">
    <name type="scientific">Insulibacter thermoxylanivorax</name>
    <dbReference type="NCBI Taxonomy" id="2749268"/>
    <lineage>
        <taxon>Bacteria</taxon>
        <taxon>Bacillati</taxon>
        <taxon>Bacillota</taxon>
        <taxon>Bacilli</taxon>
        <taxon>Bacillales</taxon>
        <taxon>Paenibacillaceae</taxon>
        <taxon>Insulibacter</taxon>
    </lineage>
</organism>
<dbReference type="PANTHER" id="PTHR42916:SF1">
    <property type="entry name" value="PROTEIN PHYLLO, CHLOROPLASTIC"/>
    <property type="match status" value="1"/>
</dbReference>
<comment type="pathway">
    <text evidence="3">Quinol/quinone metabolism; menaquinone biosynthesis.</text>
</comment>
<protein>
    <recommendedName>
        <fullName evidence="3">Putative 2-succinyl-6-hydroxy-2,4-cyclohexadiene-1-carboxylate synthase</fullName>
        <shortName evidence="3">SHCHC synthase</shortName>
        <ecNumber evidence="3">4.2.99.20</ecNumber>
    </recommendedName>
</protein>
<reference evidence="5" key="2">
    <citation type="journal article" date="2021" name="Data Brief">
        <title>Draft genome sequence data of the facultative, thermophilic, xylanolytic bacterium Paenibacillus sp. strain DA-C8.</title>
        <authorList>
            <person name="Chhe C."/>
            <person name="Uke A."/>
            <person name="Baramee S."/>
            <person name="Ungkulpasvich U."/>
            <person name="Tachaapaikoon C."/>
            <person name="Pason P."/>
            <person name="Waeonukul R."/>
            <person name="Ratanakhanokchai K."/>
            <person name="Kosugi A."/>
        </authorList>
    </citation>
    <scope>NUCLEOTIDE SEQUENCE</scope>
    <source>
        <strain evidence="5">DA-C8</strain>
    </source>
</reference>
<keyword evidence="2 3" id="KW-0456">Lyase</keyword>
<dbReference type="InterPro" id="IPR000639">
    <property type="entry name" value="Epox_hydrolase-like"/>
</dbReference>
<dbReference type="EC" id="4.2.99.20" evidence="3"/>
<dbReference type="Proteomes" id="UP000654993">
    <property type="component" value="Unassembled WGS sequence"/>
</dbReference>
<comment type="catalytic activity">
    <reaction evidence="3">
        <text>5-enolpyruvoyl-6-hydroxy-2-succinyl-cyclohex-3-ene-1-carboxylate = (1R,6R)-6-hydroxy-2-succinyl-cyclohexa-2,4-diene-1-carboxylate + pyruvate</text>
        <dbReference type="Rhea" id="RHEA:25597"/>
        <dbReference type="ChEBI" id="CHEBI:15361"/>
        <dbReference type="ChEBI" id="CHEBI:58689"/>
        <dbReference type="ChEBI" id="CHEBI:58818"/>
        <dbReference type="EC" id="4.2.99.20"/>
    </reaction>
</comment>
<comment type="caution">
    <text evidence="5">The sequence shown here is derived from an EMBL/GenBank/DDBJ whole genome shotgun (WGS) entry which is preliminary data.</text>
</comment>
<dbReference type="HAMAP" id="MF_01660">
    <property type="entry name" value="MenH"/>
    <property type="match status" value="1"/>
</dbReference>
<feature type="domain" description="AB hydrolase-1" evidence="4">
    <location>
        <begin position="20"/>
        <end position="253"/>
    </location>
</feature>
<reference evidence="5" key="1">
    <citation type="submission" date="2020-08" db="EMBL/GenBank/DDBJ databases">
        <authorList>
            <person name="Uke A."/>
            <person name="Chhe C."/>
            <person name="Baramee S."/>
            <person name="Kosugi A."/>
        </authorList>
    </citation>
    <scope>NUCLEOTIDE SEQUENCE</scope>
    <source>
        <strain evidence="5">DA-C8</strain>
    </source>
</reference>
<dbReference type="PANTHER" id="PTHR42916">
    <property type="entry name" value="2-SUCCINYL-5-ENOLPYRUVYL-6-HYDROXY-3-CYCLOHEXENE-1-CARBOXYLATE SYNTHASE"/>
    <property type="match status" value="1"/>
</dbReference>
<dbReference type="GO" id="GO:0070205">
    <property type="term" value="F:2-succinyl-6-hydroxy-2,4-cyclohexadiene-1-carboxylate synthase activity"/>
    <property type="evidence" value="ECO:0007669"/>
    <property type="project" value="UniProtKB-UniRule"/>
</dbReference>
<comment type="subunit">
    <text evidence="3">Monomer.</text>
</comment>
<dbReference type="Gene3D" id="3.40.50.1820">
    <property type="entry name" value="alpha/beta hydrolase"/>
    <property type="match status" value="1"/>
</dbReference>
<keyword evidence="1 3" id="KW-0474">Menaquinone biosynthesis</keyword>
<dbReference type="RefSeq" id="WP_200967671.1">
    <property type="nucleotide sequence ID" value="NZ_BMAQ01000048.1"/>
</dbReference>
<dbReference type="GO" id="GO:0009234">
    <property type="term" value="P:menaquinone biosynthetic process"/>
    <property type="evidence" value="ECO:0007669"/>
    <property type="project" value="UniProtKB-UniRule"/>
</dbReference>
<comment type="function">
    <text evidence="3">Catalyzes a proton abstraction reaction that results in 2,5-elimination of pyruvate from 2-succinyl-5-enolpyruvyl-6-hydroxy-3-cyclohexene-1-carboxylate (SEPHCHC) and the formation of 2-succinyl-6-hydroxy-2,4-cyclohexadiene-1-carboxylate (SHCHC).</text>
</comment>
<dbReference type="SUPFAM" id="SSF53474">
    <property type="entry name" value="alpha/beta-Hydrolases"/>
    <property type="match status" value="1"/>
</dbReference>
<dbReference type="PRINTS" id="PR00111">
    <property type="entry name" value="ABHYDROLASE"/>
</dbReference>
<evidence type="ECO:0000256" key="1">
    <source>
        <dbReference type="ARBA" id="ARBA00022428"/>
    </source>
</evidence>
<dbReference type="Pfam" id="PF00561">
    <property type="entry name" value="Abhydrolase_1"/>
    <property type="match status" value="1"/>
</dbReference>
<evidence type="ECO:0000259" key="4">
    <source>
        <dbReference type="Pfam" id="PF00561"/>
    </source>
</evidence>
<comment type="pathway">
    <text evidence="3">Quinol/quinone metabolism; 1,4-dihydroxy-2-naphthoate biosynthesis; 1,4-dihydroxy-2-naphthoate from chorismate: step 3/7.</text>
</comment>
<dbReference type="EMBL" id="BMAQ01000048">
    <property type="protein sequence ID" value="GFR39482.1"/>
    <property type="molecule type" value="Genomic_DNA"/>
</dbReference>
<name>A0A916QEW4_9BACL</name>
<dbReference type="AlphaFoldDB" id="A0A916QEW4"/>
<proteinExistence type="inferred from homology"/>
<dbReference type="PRINTS" id="PR00412">
    <property type="entry name" value="EPOXHYDRLASE"/>
</dbReference>
<evidence type="ECO:0000313" key="6">
    <source>
        <dbReference type="Proteomes" id="UP000654993"/>
    </source>
</evidence>
<accession>A0A916QEW4</accession>
<sequence>MYCEVNGVRYHLQESGTGEALLLLHGFTGSSESWRRFIPAWSQRYRTIAVDLLGHGKTEAPTDPARYRMEQAAADLTALLDALEINSAHVLGYSMGGRLAMSLAMSAPQRVRSLILESSSPGLRTQEERAARIRQDEALAQRIEREGLAPFVAYWENLPLFASVRRLPEDVQLALRRQRLANSPAGLAASLRGMGTGTQPSWWEYLHQLPMPVLLIAGEEDEKFVRIARKMHALIPHSRFELAEHAGHIVHVEVPDIFDTMVIKFLTSLQ</sequence>
<evidence type="ECO:0000313" key="5">
    <source>
        <dbReference type="EMBL" id="GFR39482.1"/>
    </source>
</evidence>
<dbReference type="NCBIfam" id="TIGR03695">
    <property type="entry name" value="menH_SHCHC"/>
    <property type="match status" value="1"/>
</dbReference>
<dbReference type="InterPro" id="IPR029058">
    <property type="entry name" value="AB_hydrolase_fold"/>
</dbReference>
<evidence type="ECO:0000256" key="3">
    <source>
        <dbReference type="HAMAP-Rule" id="MF_01660"/>
    </source>
</evidence>
<evidence type="ECO:0000256" key="2">
    <source>
        <dbReference type="ARBA" id="ARBA00023239"/>
    </source>
</evidence>